<proteinExistence type="predicted"/>
<organism evidence="2 3">
    <name type="scientific">Dorcoceras hygrometricum</name>
    <dbReference type="NCBI Taxonomy" id="472368"/>
    <lineage>
        <taxon>Eukaryota</taxon>
        <taxon>Viridiplantae</taxon>
        <taxon>Streptophyta</taxon>
        <taxon>Embryophyta</taxon>
        <taxon>Tracheophyta</taxon>
        <taxon>Spermatophyta</taxon>
        <taxon>Magnoliopsida</taxon>
        <taxon>eudicotyledons</taxon>
        <taxon>Gunneridae</taxon>
        <taxon>Pentapetalae</taxon>
        <taxon>asterids</taxon>
        <taxon>lamiids</taxon>
        <taxon>Lamiales</taxon>
        <taxon>Gesneriaceae</taxon>
        <taxon>Didymocarpoideae</taxon>
        <taxon>Trichosporeae</taxon>
        <taxon>Loxocarpinae</taxon>
        <taxon>Dorcoceras</taxon>
    </lineage>
</organism>
<reference evidence="2 3" key="1">
    <citation type="journal article" date="2015" name="Proc. Natl. Acad. Sci. U.S.A.">
        <title>The resurrection genome of Boea hygrometrica: A blueprint for survival of dehydration.</title>
        <authorList>
            <person name="Xiao L."/>
            <person name="Yang G."/>
            <person name="Zhang L."/>
            <person name="Yang X."/>
            <person name="Zhao S."/>
            <person name="Ji Z."/>
            <person name="Zhou Q."/>
            <person name="Hu M."/>
            <person name="Wang Y."/>
            <person name="Chen M."/>
            <person name="Xu Y."/>
            <person name="Jin H."/>
            <person name="Xiao X."/>
            <person name="Hu G."/>
            <person name="Bao F."/>
            <person name="Hu Y."/>
            <person name="Wan P."/>
            <person name="Li L."/>
            <person name="Deng X."/>
            <person name="Kuang T."/>
            <person name="Xiang C."/>
            <person name="Zhu J.K."/>
            <person name="Oliver M.J."/>
            <person name="He Y."/>
        </authorList>
    </citation>
    <scope>NUCLEOTIDE SEQUENCE [LARGE SCALE GENOMIC DNA]</scope>
    <source>
        <strain evidence="3">cv. XS01</strain>
    </source>
</reference>
<dbReference type="Proteomes" id="UP000250235">
    <property type="component" value="Unassembled WGS sequence"/>
</dbReference>
<keyword evidence="3" id="KW-1185">Reference proteome</keyword>
<sequence>MILFHTKSVSGDLFYVQEPEAPDLTKFLKIMSEKCFNAQELIKEDLLCHFIFRWKGVQLVGDLGDRMTKVEMMNSMKDRRANPEGTSSSRRSSKGKRKASTEEGERRFISLDFIRRLVPDQDFDLVRRTPDLEVLEAASLHFMQEIRAQKDREKESLLLELEPTRAKAQSYKAKAQSFETGVLRSEEENKSLQAEVEKLMLE</sequence>
<name>A0A2Z7B8N6_9LAMI</name>
<evidence type="ECO:0000256" key="1">
    <source>
        <dbReference type="SAM" id="MobiDB-lite"/>
    </source>
</evidence>
<protein>
    <submittedName>
        <fullName evidence="2">Uncharacterized protein</fullName>
    </submittedName>
</protein>
<dbReference type="EMBL" id="KV007790">
    <property type="protein sequence ID" value="KZV30874.1"/>
    <property type="molecule type" value="Genomic_DNA"/>
</dbReference>
<evidence type="ECO:0000313" key="2">
    <source>
        <dbReference type="EMBL" id="KZV30874.1"/>
    </source>
</evidence>
<accession>A0A2Z7B8N6</accession>
<gene>
    <name evidence="2" type="ORF">F511_15793</name>
</gene>
<dbReference type="AlphaFoldDB" id="A0A2Z7B8N6"/>
<feature type="region of interest" description="Disordered" evidence="1">
    <location>
        <begin position="74"/>
        <end position="103"/>
    </location>
</feature>
<evidence type="ECO:0000313" key="3">
    <source>
        <dbReference type="Proteomes" id="UP000250235"/>
    </source>
</evidence>